<organism evidence="1 2">
    <name type="scientific">Flavobacterium cerinum</name>
    <dbReference type="NCBI Taxonomy" id="2502784"/>
    <lineage>
        <taxon>Bacteria</taxon>
        <taxon>Pseudomonadati</taxon>
        <taxon>Bacteroidota</taxon>
        <taxon>Flavobacteriia</taxon>
        <taxon>Flavobacteriales</taxon>
        <taxon>Flavobacteriaceae</taxon>
        <taxon>Flavobacterium</taxon>
    </lineage>
</organism>
<dbReference type="RefSeq" id="WP_256549823.1">
    <property type="nucleotide sequence ID" value="NZ_CP101751.1"/>
</dbReference>
<evidence type="ECO:0008006" key="3">
    <source>
        <dbReference type="Google" id="ProtNLM"/>
    </source>
</evidence>
<dbReference type="Proteomes" id="UP001059844">
    <property type="component" value="Chromosome"/>
</dbReference>
<dbReference type="EMBL" id="CP101751">
    <property type="protein sequence ID" value="UUC44153.1"/>
    <property type="molecule type" value="Genomic_DNA"/>
</dbReference>
<protein>
    <recommendedName>
        <fullName evidence="3">IPExxxVDY family protein</fullName>
    </recommendedName>
</protein>
<accession>A0ABY5IMT5</accession>
<proteinExistence type="predicted"/>
<reference evidence="1" key="1">
    <citation type="submission" date="2022-07" db="EMBL/GenBank/DDBJ databases">
        <title>Isolation, identification, and degradation of a PFOSA degrading strain from sewage treatment plant.</title>
        <authorList>
            <person name="Zhang L."/>
            <person name="Huo Y."/>
        </authorList>
    </citation>
    <scope>NUCLEOTIDE SEQUENCE</scope>
    <source>
        <strain evidence="1">C1</strain>
    </source>
</reference>
<name>A0ABY5IMT5_9FLAO</name>
<evidence type="ECO:0000313" key="2">
    <source>
        <dbReference type="Proteomes" id="UP001059844"/>
    </source>
</evidence>
<evidence type="ECO:0000313" key="1">
    <source>
        <dbReference type="EMBL" id="UUC44153.1"/>
    </source>
</evidence>
<keyword evidence="2" id="KW-1185">Reference proteome</keyword>
<sequence length="150" mass="17574">MKTTNKNTGYVLLKASTSSEWDFCDFAIIRITEEWKFEQMKRLVTITGLKGDPDLLSMNYYDTSATFYQIGETPLLIDDILCENEWTFVILEKDEEENFCLPESKLDYYTLVIRPDSTAFYKAYGKYTDEEFRTKSFPIMQLLINDNTSP</sequence>
<gene>
    <name evidence="1" type="ORF">NOX80_10965</name>
</gene>